<sequence length="413" mass="47010">MSTNSSSTVTKHVLNVVPNHVSWQSGPNSRGTFEILALCLSTIFFAIWTAYRPDVPTTILPQSRRHKHASLEPLGMVALFLLAPELLPITAAIELRKAWILYHGVGSMAAIRESNMQWTLSHAFYVLMGGFTFVDMAGTIHFLTPDELIEVVEKRLFSDKFDFISKKAIKNRTRRDNLSKGITVIQITSFFVLLASRWAQKLPLSILEISSFAYIISAAIAYLLWWSKPDTVQKSIFIDITTCPLLEFCTEKDTCAKMHWKNPPDETFFRRLYQDLEIVPCYLRVFVGLSGPVIYGSLHLLAWNTPLPSVTEVLLWKSAVIGVIAMGPVILYLQFLGFNILHWFRKSEQGDSDHHLTTGKIVDALVRWATLIAIIAYVLARLYMLEEAFRQLFYLPPDSFKVPSWSNYIPRFS</sequence>
<gene>
    <name evidence="2" type="ORF">QCA50_011509</name>
</gene>
<dbReference type="AlphaFoldDB" id="A0AAW0FW69"/>
<accession>A0AAW0FW69</accession>
<evidence type="ECO:0000256" key="1">
    <source>
        <dbReference type="SAM" id="Phobius"/>
    </source>
</evidence>
<evidence type="ECO:0000313" key="3">
    <source>
        <dbReference type="Proteomes" id="UP001385951"/>
    </source>
</evidence>
<keyword evidence="1" id="KW-0472">Membrane</keyword>
<keyword evidence="1" id="KW-1133">Transmembrane helix</keyword>
<proteinExistence type="predicted"/>
<feature type="transmembrane region" description="Helical" evidence="1">
    <location>
        <begin position="181"/>
        <end position="199"/>
    </location>
</feature>
<feature type="transmembrane region" description="Helical" evidence="1">
    <location>
        <begin position="205"/>
        <end position="225"/>
    </location>
</feature>
<dbReference type="EMBL" id="JASBNA010000021">
    <property type="protein sequence ID" value="KAK7685146.1"/>
    <property type="molecule type" value="Genomic_DNA"/>
</dbReference>
<feature type="transmembrane region" description="Helical" evidence="1">
    <location>
        <begin position="71"/>
        <end position="93"/>
    </location>
</feature>
<keyword evidence="3" id="KW-1185">Reference proteome</keyword>
<feature type="transmembrane region" description="Helical" evidence="1">
    <location>
        <begin position="314"/>
        <end position="344"/>
    </location>
</feature>
<evidence type="ECO:0000313" key="2">
    <source>
        <dbReference type="EMBL" id="KAK7685146.1"/>
    </source>
</evidence>
<dbReference type="PANTHER" id="PTHR35043">
    <property type="entry name" value="TRANSCRIPTION FACTOR DOMAIN-CONTAINING PROTEIN"/>
    <property type="match status" value="1"/>
</dbReference>
<dbReference type="Proteomes" id="UP001385951">
    <property type="component" value="Unassembled WGS sequence"/>
</dbReference>
<comment type="caution">
    <text evidence="2">The sequence shown here is derived from an EMBL/GenBank/DDBJ whole genome shotgun (WGS) entry which is preliminary data.</text>
</comment>
<keyword evidence="1" id="KW-0812">Transmembrane</keyword>
<reference evidence="2 3" key="1">
    <citation type="submission" date="2022-09" db="EMBL/GenBank/DDBJ databases">
        <authorList>
            <person name="Palmer J.M."/>
        </authorList>
    </citation>
    <scope>NUCLEOTIDE SEQUENCE [LARGE SCALE GENOMIC DNA]</scope>
    <source>
        <strain evidence="2 3">DSM 7382</strain>
    </source>
</reference>
<protein>
    <submittedName>
        <fullName evidence="2">Uncharacterized protein</fullName>
    </submittedName>
</protein>
<feature type="transmembrane region" description="Helical" evidence="1">
    <location>
        <begin position="123"/>
        <end position="144"/>
    </location>
</feature>
<feature type="transmembrane region" description="Helical" evidence="1">
    <location>
        <begin position="281"/>
        <end position="302"/>
    </location>
</feature>
<feature type="transmembrane region" description="Helical" evidence="1">
    <location>
        <begin position="31"/>
        <end position="51"/>
    </location>
</feature>
<name>A0AAW0FW69_9APHY</name>
<dbReference type="PANTHER" id="PTHR35043:SF7">
    <property type="entry name" value="TRANSCRIPTION FACTOR DOMAIN-CONTAINING PROTEIN"/>
    <property type="match status" value="1"/>
</dbReference>
<organism evidence="2 3">
    <name type="scientific">Cerrena zonata</name>
    <dbReference type="NCBI Taxonomy" id="2478898"/>
    <lineage>
        <taxon>Eukaryota</taxon>
        <taxon>Fungi</taxon>
        <taxon>Dikarya</taxon>
        <taxon>Basidiomycota</taxon>
        <taxon>Agaricomycotina</taxon>
        <taxon>Agaricomycetes</taxon>
        <taxon>Polyporales</taxon>
        <taxon>Cerrenaceae</taxon>
        <taxon>Cerrena</taxon>
    </lineage>
</organism>
<feature type="transmembrane region" description="Helical" evidence="1">
    <location>
        <begin position="365"/>
        <end position="384"/>
    </location>
</feature>